<dbReference type="GO" id="GO:0046503">
    <property type="term" value="P:glycerolipid catabolic process"/>
    <property type="evidence" value="ECO:0007669"/>
    <property type="project" value="TreeGrafter"/>
</dbReference>
<reference evidence="2 3" key="1">
    <citation type="submission" date="2021-01" db="EMBL/GenBank/DDBJ databases">
        <title>Piscinibacter sp. Jin2 Genome sequencing and assembly.</title>
        <authorList>
            <person name="Kim I."/>
        </authorList>
    </citation>
    <scope>NUCLEOTIDE SEQUENCE [LARGE SCALE GENOMIC DNA]</scope>
    <source>
        <strain evidence="2 3">Jin2</strain>
    </source>
</reference>
<dbReference type="Proteomes" id="UP000643207">
    <property type="component" value="Unassembled WGS sequence"/>
</dbReference>
<dbReference type="PANTHER" id="PTHR43433">
    <property type="entry name" value="HYDROLASE, ALPHA/BETA FOLD FAMILY PROTEIN"/>
    <property type="match status" value="1"/>
</dbReference>
<dbReference type="SUPFAM" id="SSF53474">
    <property type="entry name" value="alpha/beta-Hydrolases"/>
    <property type="match status" value="1"/>
</dbReference>
<dbReference type="Gene3D" id="3.40.50.1820">
    <property type="entry name" value="alpha/beta hydrolase"/>
    <property type="match status" value="1"/>
</dbReference>
<dbReference type="Pfam" id="PF00561">
    <property type="entry name" value="Abhydrolase_1"/>
    <property type="match status" value="1"/>
</dbReference>
<dbReference type="AlphaFoldDB" id="A0A9X0XG36"/>
<dbReference type="RefSeq" id="WP_201826637.1">
    <property type="nucleotide sequence ID" value="NZ_JAERRA010000002.1"/>
</dbReference>
<protein>
    <submittedName>
        <fullName evidence="2">Alpha/beta fold hydrolase</fullName>
    </submittedName>
</protein>
<keyword evidence="2" id="KW-0378">Hydrolase</keyword>
<keyword evidence="3" id="KW-1185">Reference proteome</keyword>
<evidence type="ECO:0000259" key="1">
    <source>
        <dbReference type="Pfam" id="PF00561"/>
    </source>
</evidence>
<dbReference type="EMBL" id="JAERRA010000002">
    <property type="protein sequence ID" value="MBL0720311.1"/>
    <property type="molecule type" value="Genomic_DNA"/>
</dbReference>
<gene>
    <name evidence="2" type="ORF">JI742_10470</name>
</gene>
<organism evidence="2 3">
    <name type="scientific">Aquariibacter lacus</name>
    <dbReference type="NCBI Taxonomy" id="2801332"/>
    <lineage>
        <taxon>Bacteria</taxon>
        <taxon>Pseudomonadati</taxon>
        <taxon>Pseudomonadota</taxon>
        <taxon>Betaproteobacteria</taxon>
        <taxon>Burkholderiales</taxon>
        <taxon>Sphaerotilaceae</taxon>
        <taxon>Aquariibacter</taxon>
    </lineage>
</organism>
<evidence type="ECO:0000313" key="3">
    <source>
        <dbReference type="Proteomes" id="UP000643207"/>
    </source>
</evidence>
<accession>A0A9X0XG36</accession>
<dbReference type="InterPro" id="IPR029058">
    <property type="entry name" value="AB_hydrolase_fold"/>
</dbReference>
<dbReference type="PANTHER" id="PTHR43433:SF5">
    <property type="entry name" value="AB HYDROLASE-1 DOMAIN-CONTAINING PROTEIN"/>
    <property type="match status" value="1"/>
</dbReference>
<dbReference type="GO" id="GO:0004806">
    <property type="term" value="F:triacylglycerol lipase activity"/>
    <property type="evidence" value="ECO:0007669"/>
    <property type="project" value="TreeGrafter"/>
</dbReference>
<dbReference type="InterPro" id="IPR000073">
    <property type="entry name" value="AB_hydrolase_1"/>
</dbReference>
<name>A0A9X0XG36_9BURK</name>
<comment type="caution">
    <text evidence="2">The sequence shown here is derived from an EMBL/GenBank/DDBJ whole genome shotgun (WGS) entry which is preliminary data.</text>
</comment>
<feature type="domain" description="AB hydrolase-1" evidence="1">
    <location>
        <begin position="22"/>
        <end position="278"/>
    </location>
</feature>
<evidence type="ECO:0000313" key="2">
    <source>
        <dbReference type="EMBL" id="MBL0720311.1"/>
    </source>
</evidence>
<proteinExistence type="predicted"/>
<sequence>MQIPTPRLRLEVELGGPVDGAPLLMIMGLGMQLIDWPEGLVGMLHDRGFRTIRFDNRDVGLSERFEALGTPNLAWQGLKHWLNLPVHAPYTLDALAEDSLALLDALGLARVHVLGISMGGMVAQLLAAQSPGRVRSLALLMSSSGARDLPGPRPRVRQVMLSRPASMLEEAVVEHQVKVFTAIGSPGFPPDPDTLRAQCRRAVHRSRQGGPGAASGYARQLAAVVASPDRSPLLPALRLPTVVVHGLDDPLLPPACGEQLARLIPGARLELIPGLGHDLPPALWPRLADAVAANALREPAA</sequence>
<dbReference type="InterPro" id="IPR050471">
    <property type="entry name" value="AB_hydrolase"/>
</dbReference>